<evidence type="ECO:0000313" key="3">
    <source>
        <dbReference type="WBParaSite" id="MhA1_Contig1121.frz3.fgene2"/>
    </source>
</evidence>
<dbReference type="WBParaSite" id="MhA1_Contig1121.frz3.fgene2">
    <property type="protein sequence ID" value="MhA1_Contig1121.frz3.fgene2"/>
    <property type="gene ID" value="MhA1_Contig1121.frz3.fgene2"/>
</dbReference>
<feature type="domain" description="Integrase catalytic" evidence="1">
    <location>
        <begin position="34"/>
        <end position="206"/>
    </location>
</feature>
<dbReference type="PROSITE" id="PS50994">
    <property type="entry name" value="INTEGRASE"/>
    <property type="match status" value="1"/>
</dbReference>
<proteinExistence type="predicted"/>
<dbReference type="Gene3D" id="3.30.420.10">
    <property type="entry name" value="Ribonuclease H-like superfamily/Ribonuclease H"/>
    <property type="match status" value="1"/>
</dbReference>
<dbReference type="InterPro" id="IPR012337">
    <property type="entry name" value="RNaseH-like_sf"/>
</dbReference>
<protein>
    <submittedName>
        <fullName evidence="3">Integrase catalytic domain-containing protein</fullName>
    </submittedName>
</protein>
<name>A0A1I8B094_MELHA</name>
<dbReference type="PANTHER" id="PTHR37984">
    <property type="entry name" value="PROTEIN CBG26694"/>
    <property type="match status" value="1"/>
</dbReference>
<dbReference type="Proteomes" id="UP000095281">
    <property type="component" value="Unplaced"/>
</dbReference>
<dbReference type="InterPro" id="IPR050951">
    <property type="entry name" value="Retrovirus_Pol_polyprotein"/>
</dbReference>
<dbReference type="Pfam" id="PF00665">
    <property type="entry name" value="rve"/>
    <property type="match status" value="1"/>
</dbReference>
<evidence type="ECO:0000313" key="2">
    <source>
        <dbReference type="Proteomes" id="UP000095281"/>
    </source>
</evidence>
<dbReference type="AlphaFoldDB" id="A0A1I8B094"/>
<accession>A0A1I8B094</accession>
<keyword evidence="2" id="KW-1185">Reference proteome</keyword>
<organism evidence="2 3">
    <name type="scientific">Meloidogyne hapla</name>
    <name type="common">Root-knot nematode worm</name>
    <dbReference type="NCBI Taxonomy" id="6305"/>
    <lineage>
        <taxon>Eukaryota</taxon>
        <taxon>Metazoa</taxon>
        <taxon>Ecdysozoa</taxon>
        <taxon>Nematoda</taxon>
        <taxon>Chromadorea</taxon>
        <taxon>Rhabditida</taxon>
        <taxon>Tylenchina</taxon>
        <taxon>Tylenchomorpha</taxon>
        <taxon>Tylenchoidea</taxon>
        <taxon>Meloidogynidae</taxon>
        <taxon>Meloidogyninae</taxon>
        <taxon>Meloidogyne</taxon>
    </lineage>
</organism>
<dbReference type="InterPro" id="IPR036397">
    <property type="entry name" value="RNaseH_sf"/>
</dbReference>
<sequence length="320" mass="37709">MIVDIKQYIKTCESCQKIKENYHPNHEELYPIKKPNIPFEHLHMDIIGPVITSNKGSKYILSIIDSFSKYLICYPLKDQTAPSIMRIIIDQIITKYGVPRYITSDQGRNFTSQIMKDISKIFGFEQLFTVSYHQSANGQIERANRIIKSILSHYVDKEGSTQYSPFYILYGRKMKLPIDRLLESNNNEQNNTDITLFQENLENKLINIWKQTKINIEKAQDKQKKNFDIKANPSNYKIGDYVLKKVEVPTNKFSKKYDGPFQIISINKPNITLKENESKIIETHLYKVKYFNIKSPLELRERPYEKIKYKDKNLEEEESE</sequence>
<dbReference type="OMA" id="CEDENEW"/>
<reference evidence="3" key="1">
    <citation type="submission" date="2016-11" db="UniProtKB">
        <authorList>
            <consortium name="WormBaseParasite"/>
        </authorList>
    </citation>
    <scope>IDENTIFICATION</scope>
</reference>
<dbReference type="PANTHER" id="PTHR37984:SF5">
    <property type="entry name" value="PROTEIN NYNRIN-LIKE"/>
    <property type="match status" value="1"/>
</dbReference>
<dbReference type="InterPro" id="IPR001584">
    <property type="entry name" value="Integrase_cat-core"/>
</dbReference>
<dbReference type="SUPFAM" id="SSF53098">
    <property type="entry name" value="Ribonuclease H-like"/>
    <property type="match status" value="1"/>
</dbReference>
<dbReference type="GO" id="GO:0015074">
    <property type="term" value="P:DNA integration"/>
    <property type="evidence" value="ECO:0007669"/>
    <property type="project" value="InterPro"/>
</dbReference>
<dbReference type="GO" id="GO:0003676">
    <property type="term" value="F:nucleic acid binding"/>
    <property type="evidence" value="ECO:0007669"/>
    <property type="project" value="InterPro"/>
</dbReference>
<evidence type="ECO:0000259" key="1">
    <source>
        <dbReference type="PROSITE" id="PS50994"/>
    </source>
</evidence>